<dbReference type="Pfam" id="PF07690">
    <property type="entry name" value="MFS_1"/>
    <property type="match status" value="1"/>
</dbReference>
<feature type="transmembrane region" description="Helical" evidence="5">
    <location>
        <begin position="227"/>
        <end position="248"/>
    </location>
</feature>
<accession>A0A9X3I5G4</accession>
<comment type="subcellular location">
    <subcellularLocation>
        <location evidence="1">Cell membrane</location>
        <topology evidence="1">Multi-pass membrane protein</topology>
    </subcellularLocation>
</comment>
<feature type="transmembrane region" description="Helical" evidence="5">
    <location>
        <begin position="354"/>
        <end position="371"/>
    </location>
</feature>
<dbReference type="SUPFAM" id="SSF103473">
    <property type="entry name" value="MFS general substrate transporter"/>
    <property type="match status" value="1"/>
</dbReference>
<feature type="transmembrane region" description="Helical" evidence="5">
    <location>
        <begin position="17"/>
        <end position="36"/>
    </location>
</feature>
<feature type="transmembrane region" description="Helical" evidence="5">
    <location>
        <begin position="314"/>
        <end position="333"/>
    </location>
</feature>
<evidence type="ECO:0000256" key="5">
    <source>
        <dbReference type="SAM" id="Phobius"/>
    </source>
</evidence>
<feature type="transmembrane region" description="Helical" evidence="5">
    <location>
        <begin position="108"/>
        <end position="129"/>
    </location>
</feature>
<feature type="transmembrane region" description="Helical" evidence="5">
    <location>
        <begin position="84"/>
        <end position="102"/>
    </location>
</feature>
<dbReference type="InterPro" id="IPR011701">
    <property type="entry name" value="MFS"/>
</dbReference>
<feature type="transmembrane region" description="Helical" evidence="5">
    <location>
        <begin position="260"/>
        <end position="279"/>
    </location>
</feature>
<evidence type="ECO:0000313" key="7">
    <source>
        <dbReference type="EMBL" id="MCX2964484.1"/>
    </source>
</evidence>
<dbReference type="AlphaFoldDB" id="A0A9X3I5G4"/>
<dbReference type="Gene3D" id="1.20.1250.20">
    <property type="entry name" value="MFS general substrate transporter like domains"/>
    <property type="match status" value="1"/>
</dbReference>
<dbReference type="RefSeq" id="WP_266061565.1">
    <property type="nucleotide sequence ID" value="NZ_JAPKFM010000008.1"/>
</dbReference>
<evidence type="ECO:0000259" key="6">
    <source>
        <dbReference type="PROSITE" id="PS50850"/>
    </source>
</evidence>
<keyword evidence="8" id="KW-1185">Reference proteome</keyword>
<feature type="transmembrane region" description="Helical" evidence="5">
    <location>
        <begin position="141"/>
        <end position="163"/>
    </location>
</feature>
<sequence length="422" mass="43708">MSATATTPATTTRLSRIVVFLFAVTAGSSAGCLYYLQPLLHEISIDLSVSTATAGLVVAITQIGYLIGLALVVPLGDFVNRRRLVTGLLAVSSLALVGAGLMPGYAGLLVMVFVVGVSASAAQVVVPWAAAIAGPGERGTVVGHVMSGLLIGILLSRVLSGIVAEVGGWRAILFVAAALQLTMAAAVGFRAPTGPAEATDTSAHYLQVLRSILTLVRQQEVLRHRMLLGGLNMAAFSAMWTAIAFLLAGGGASGYNYSEAVIGLFGLAGVAGALAAPVVGTIADRGYLRHTQYAVWAVQILSWLLLWAGGHNVIVLVIALLVFDFGVQGVQLANQTGVYSLDDTARSRLTTAYMVSYFAGGVIGSSVGAWAYQVGGWSLVCELGIGSAIIGFVAWTVFARSERNHPVQGVSAHARLRGLACR</sequence>
<dbReference type="EMBL" id="JAPKFM010000008">
    <property type="protein sequence ID" value="MCX2964484.1"/>
    <property type="molecule type" value="Genomic_DNA"/>
</dbReference>
<name>A0A9X3I5G4_9ACTN</name>
<evidence type="ECO:0000256" key="3">
    <source>
        <dbReference type="ARBA" id="ARBA00022989"/>
    </source>
</evidence>
<organism evidence="7 8">
    <name type="scientific">Gordonia aquimaris</name>
    <dbReference type="NCBI Taxonomy" id="2984863"/>
    <lineage>
        <taxon>Bacteria</taxon>
        <taxon>Bacillati</taxon>
        <taxon>Actinomycetota</taxon>
        <taxon>Actinomycetes</taxon>
        <taxon>Mycobacteriales</taxon>
        <taxon>Gordoniaceae</taxon>
        <taxon>Gordonia</taxon>
    </lineage>
</organism>
<gene>
    <name evidence="7" type="ORF">OSB52_10310</name>
</gene>
<reference evidence="7" key="1">
    <citation type="submission" date="2022-10" db="EMBL/GenBank/DDBJ databases">
        <title>WGS of marine actinomycetes from Thailand.</title>
        <authorList>
            <person name="Thawai C."/>
        </authorList>
    </citation>
    <scope>NUCLEOTIDE SEQUENCE</scope>
    <source>
        <strain evidence="7">SW21</strain>
    </source>
</reference>
<comment type="caution">
    <text evidence="7">The sequence shown here is derived from an EMBL/GenBank/DDBJ whole genome shotgun (WGS) entry which is preliminary data.</text>
</comment>
<dbReference type="CDD" id="cd17324">
    <property type="entry name" value="MFS_NepI_like"/>
    <property type="match status" value="1"/>
</dbReference>
<feature type="domain" description="Major facilitator superfamily (MFS) profile" evidence="6">
    <location>
        <begin position="15"/>
        <end position="403"/>
    </location>
</feature>
<dbReference type="PROSITE" id="PS50850">
    <property type="entry name" value="MFS"/>
    <property type="match status" value="1"/>
</dbReference>
<dbReference type="GO" id="GO:0005886">
    <property type="term" value="C:plasma membrane"/>
    <property type="evidence" value="ECO:0007669"/>
    <property type="project" value="UniProtKB-SubCell"/>
</dbReference>
<keyword evidence="4 5" id="KW-0472">Membrane</keyword>
<evidence type="ECO:0000256" key="2">
    <source>
        <dbReference type="ARBA" id="ARBA00022692"/>
    </source>
</evidence>
<dbReference type="InterPro" id="IPR036259">
    <property type="entry name" value="MFS_trans_sf"/>
</dbReference>
<dbReference type="GO" id="GO:0022857">
    <property type="term" value="F:transmembrane transporter activity"/>
    <property type="evidence" value="ECO:0007669"/>
    <property type="project" value="InterPro"/>
</dbReference>
<proteinExistence type="predicted"/>
<dbReference type="PANTHER" id="PTHR42910">
    <property type="entry name" value="TRANSPORTER SCO4007-RELATED"/>
    <property type="match status" value="1"/>
</dbReference>
<feature type="transmembrane region" description="Helical" evidence="5">
    <location>
        <begin position="377"/>
        <end position="398"/>
    </location>
</feature>
<feature type="transmembrane region" description="Helical" evidence="5">
    <location>
        <begin position="48"/>
        <end position="72"/>
    </location>
</feature>
<keyword evidence="3 5" id="KW-1133">Transmembrane helix</keyword>
<dbReference type="PANTHER" id="PTHR42910:SF1">
    <property type="entry name" value="MAJOR FACILITATOR SUPERFAMILY (MFS) PROFILE DOMAIN-CONTAINING PROTEIN"/>
    <property type="match status" value="1"/>
</dbReference>
<evidence type="ECO:0000313" key="8">
    <source>
        <dbReference type="Proteomes" id="UP001143347"/>
    </source>
</evidence>
<dbReference type="InterPro" id="IPR020846">
    <property type="entry name" value="MFS_dom"/>
</dbReference>
<evidence type="ECO:0000256" key="1">
    <source>
        <dbReference type="ARBA" id="ARBA00004651"/>
    </source>
</evidence>
<keyword evidence="2 5" id="KW-0812">Transmembrane</keyword>
<dbReference type="Proteomes" id="UP001143347">
    <property type="component" value="Unassembled WGS sequence"/>
</dbReference>
<protein>
    <submittedName>
        <fullName evidence="7">MFS transporter</fullName>
    </submittedName>
</protein>
<evidence type="ECO:0000256" key="4">
    <source>
        <dbReference type="ARBA" id="ARBA00023136"/>
    </source>
</evidence>
<feature type="transmembrane region" description="Helical" evidence="5">
    <location>
        <begin position="169"/>
        <end position="189"/>
    </location>
</feature>